<dbReference type="Proteomes" id="UP000092987">
    <property type="component" value="Unassembled WGS sequence"/>
</dbReference>
<dbReference type="NCBIfam" id="TIGR02549">
    <property type="entry name" value="CRISPR_DxTHG"/>
    <property type="match status" value="1"/>
</dbReference>
<dbReference type="EMBL" id="LLKQ01000001">
    <property type="protein sequence ID" value="OCL95816.1"/>
    <property type="molecule type" value="Genomic_DNA"/>
</dbReference>
<gene>
    <name evidence="1" type="ORF">AA347_01298</name>
</gene>
<evidence type="ECO:0000313" key="1">
    <source>
        <dbReference type="EMBL" id="OCL95816.1"/>
    </source>
</evidence>
<keyword evidence="2" id="KW-1185">Reference proteome</keyword>
<comment type="caution">
    <text evidence="1">The sequence shown here is derived from an EMBL/GenBank/DDBJ whole genome shotgun (WGS) entry which is preliminary data.</text>
</comment>
<accession>A0A1C7WPX8</accession>
<evidence type="ECO:0000313" key="2">
    <source>
        <dbReference type="Proteomes" id="UP000092987"/>
    </source>
</evidence>
<dbReference type="RefSeq" id="WP_066177135.1">
    <property type="nucleotide sequence ID" value="NZ_CP035926.1"/>
</dbReference>
<sequence length="414" mass="49317">MGLKIVKKLNSQNKIEKTKAVITILGLIGGDDRHEKANYYYEDRKELIKEDFSTFPLLIKEYSKNFDIVPIFTKEAKEENIKVLKKEALSFNNFKESCFIEDDKNFEDVFKIINESISFYDEVIVDVSHGFRHLPILMIVDLIIQNFQDTSKISKILFAKEIKKFKEYEIIDLKKYLDLANISFVLTTFEKNYTVASHIKSKDYEKLLKELNDFSNDLMALNVGNLFKTSKKLIDELDKIEDISIKTQSKKLKKVIERLMKFDENKMYEFYYNLSKDLFEKNYILLSLSLLYESTVLYIIYDIQTKNRDIYKKLEEDFKKTKKDSYIYHLGNLLKNLYKNYEDNKQVNRYIINQNEYKLLQNTHKNLNIKTLLQEINNKRNDLAHANSVKSFQDINKEVKNLIFKYETQVINKR</sequence>
<reference evidence="1 2" key="1">
    <citation type="submission" date="2015-10" db="EMBL/GenBank/DDBJ databases">
        <authorList>
            <person name="Rovetto F.F."/>
            <person name="Cocolin L.L."/>
            <person name="Illeghems K.K."/>
            <person name="Van Nieuwerbuegh F.F."/>
            <person name="Houf K.K."/>
        </authorList>
    </citation>
    <scope>NUCLEOTIDE SEQUENCE [LARGE SCALE GENOMIC DNA]</scope>
    <source>
        <strain evidence="1 2">LMG 24486</strain>
    </source>
</reference>
<organism evidence="1 2">
    <name type="scientific">Aliarcobacter thereius LMG 24486</name>
    <dbReference type="NCBI Taxonomy" id="1032240"/>
    <lineage>
        <taxon>Bacteria</taxon>
        <taxon>Pseudomonadati</taxon>
        <taxon>Campylobacterota</taxon>
        <taxon>Epsilonproteobacteria</taxon>
        <taxon>Campylobacterales</taxon>
        <taxon>Arcobacteraceae</taxon>
        <taxon>Aliarcobacter</taxon>
    </lineage>
</organism>
<proteinExistence type="predicted"/>
<name>A0A1C7WPX8_9BACT</name>
<protein>
    <submittedName>
        <fullName evidence="1">CRISPR-associated (Cas) DxTHG family protein</fullName>
    </submittedName>
</protein>
<dbReference type="InterPro" id="IPR013383">
    <property type="entry name" value="CRISPR-assoc_prot_DxTHG_CS"/>
</dbReference>